<dbReference type="RefSeq" id="XP_008715496.1">
    <property type="nucleotide sequence ID" value="XM_008717274.1"/>
</dbReference>
<protein>
    <submittedName>
        <fullName evidence="1">Uncharacterized protein</fullName>
    </submittedName>
</protein>
<dbReference type="Proteomes" id="UP000030752">
    <property type="component" value="Unassembled WGS sequence"/>
</dbReference>
<accession>W2RX32</accession>
<sequence length="132" mass="14182">MEYLKAAGIFIGNTPATGGAGPQGLPEAIASLLNPQIIASNTPEAVVPVPNEQVSPKGYMLYPQAIVPTGTISSVELLCRFRVVSSNYLNRPFQLASNLCSSKSALLTNNNMNDIWTFFNKHFFSGKALAHI</sequence>
<proteinExistence type="predicted"/>
<reference evidence="1 2" key="1">
    <citation type="submission" date="2013-03" db="EMBL/GenBank/DDBJ databases">
        <title>The Genome Sequence of Phialophora europaea CBS 101466.</title>
        <authorList>
            <consortium name="The Broad Institute Genomics Platform"/>
            <person name="Cuomo C."/>
            <person name="de Hoog S."/>
            <person name="Gorbushina A."/>
            <person name="Walker B."/>
            <person name="Young S.K."/>
            <person name="Zeng Q."/>
            <person name="Gargeya S."/>
            <person name="Fitzgerald M."/>
            <person name="Haas B."/>
            <person name="Abouelleil A."/>
            <person name="Allen A.W."/>
            <person name="Alvarado L."/>
            <person name="Arachchi H.M."/>
            <person name="Berlin A.M."/>
            <person name="Chapman S.B."/>
            <person name="Gainer-Dewar J."/>
            <person name="Goldberg J."/>
            <person name="Griggs A."/>
            <person name="Gujja S."/>
            <person name="Hansen M."/>
            <person name="Howarth C."/>
            <person name="Imamovic A."/>
            <person name="Ireland A."/>
            <person name="Larimer J."/>
            <person name="McCowan C."/>
            <person name="Murphy C."/>
            <person name="Pearson M."/>
            <person name="Poon T.W."/>
            <person name="Priest M."/>
            <person name="Roberts A."/>
            <person name="Saif S."/>
            <person name="Shea T."/>
            <person name="Sisk P."/>
            <person name="Sykes S."/>
            <person name="Wortman J."/>
            <person name="Nusbaum C."/>
            <person name="Birren B."/>
        </authorList>
    </citation>
    <scope>NUCLEOTIDE SEQUENCE [LARGE SCALE GENOMIC DNA]</scope>
    <source>
        <strain evidence="1 2">CBS 101466</strain>
    </source>
</reference>
<dbReference type="InParanoid" id="W2RX32"/>
<dbReference type="HOGENOM" id="CLU_1917002_0_0_1"/>
<gene>
    <name evidence="1" type="ORF">HMPREF1541_02919</name>
</gene>
<keyword evidence="2" id="KW-1185">Reference proteome</keyword>
<evidence type="ECO:0000313" key="1">
    <source>
        <dbReference type="EMBL" id="ETN40987.1"/>
    </source>
</evidence>
<dbReference type="EMBL" id="KB822719">
    <property type="protein sequence ID" value="ETN40987.1"/>
    <property type="molecule type" value="Genomic_DNA"/>
</dbReference>
<dbReference type="GeneID" id="19970258"/>
<evidence type="ECO:0000313" key="2">
    <source>
        <dbReference type="Proteomes" id="UP000030752"/>
    </source>
</evidence>
<name>W2RX32_CYPE1</name>
<dbReference type="VEuPathDB" id="FungiDB:HMPREF1541_02919"/>
<dbReference type="AlphaFoldDB" id="W2RX32"/>
<organism evidence="1 2">
    <name type="scientific">Cyphellophora europaea (strain CBS 101466)</name>
    <name type="common">Phialophora europaea</name>
    <dbReference type="NCBI Taxonomy" id="1220924"/>
    <lineage>
        <taxon>Eukaryota</taxon>
        <taxon>Fungi</taxon>
        <taxon>Dikarya</taxon>
        <taxon>Ascomycota</taxon>
        <taxon>Pezizomycotina</taxon>
        <taxon>Eurotiomycetes</taxon>
        <taxon>Chaetothyriomycetidae</taxon>
        <taxon>Chaetothyriales</taxon>
        <taxon>Cyphellophoraceae</taxon>
        <taxon>Cyphellophora</taxon>
    </lineage>
</organism>